<evidence type="ECO:0000256" key="5">
    <source>
        <dbReference type="ARBA" id="ARBA00023136"/>
    </source>
</evidence>
<dbReference type="InterPro" id="IPR008952">
    <property type="entry name" value="Tetraspanin_EC2_sf"/>
</dbReference>
<feature type="transmembrane region" description="Helical" evidence="6">
    <location>
        <begin position="83"/>
        <end position="107"/>
    </location>
</feature>
<dbReference type="PIRSF" id="PIRSF002419">
    <property type="entry name" value="Tetraspanin"/>
    <property type="match status" value="1"/>
</dbReference>
<dbReference type="PANTHER" id="PTHR19282">
    <property type="entry name" value="TETRASPANIN"/>
    <property type="match status" value="1"/>
</dbReference>
<gene>
    <name evidence="7" type="ORF">RUM44_008485</name>
</gene>
<dbReference type="Gene3D" id="1.10.1450.10">
    <property type="entry name" value="Tetraspanin"/>
    <property type="match status" value="1"/>
</dbReference>
<evidence type="ECO:0000256" key="6">
    <source>
        <dbReference type="RuleBase" id="RU361218"/>
    </source>
</evidence>
<name>A0ABR1B8E4_POLSC</name>
<keyword evidence="8" id="KW-1185">Reference proteome</keyword>
<dbReference type="Pfam" id="PF00335">
    <property type="entry name" value="Tetraspanin"/>
    <property type="match status" value="1"/>
</dbReference>
<accession>A0ABR1B8E4</accession>
<keyword evidence="5 6" id="KW-0472">Membrane</keyword>
<dbReference type="InterPro" id="IPR018499">
    <property type="entry name" value="Tetraspanin/Peripherin"/>
</dbReference>
<evidence type="ECO:0000256" key="3">
    <source>
        <dbReference type="ARBA" id="ARBA00022692"/>
    </source>
</evidence>
<keyword evidence="3 6" id="KW-0812">Transmembrane</keyword>
<keyword evidence="4 6" id="KW-1133">Transmembrane helix</keyword>
<reference evidence="7 8" key="1">
    <citation type="submission" date="2023-09" db="EMBL/GenBank/DDBJ databases">
        <title>Genomes of two closely related lineages of the louse Polyplax serrata with different host specificities.</title>
        <authorList>
            <person name="Martinu J."/>
            <person name="Tarabai H."/>
            <person name="Stefka J."/>
            <person name="Hypsa V."/>
        </authorList>
    </citation>
    <scope>NUCLEOTIDE SEQUENCE [LARGE SCALE GENOMIC DNA]</scope>
    <source>
        <strain evidence="7">98ZLc_SE</strain>
    </source>
</reference>
<evidence type="ECO:0000313" key="8">
    <source>
        <dbReference type="Proteomes" id="UP001359485"/>
    </source>
</evidence>
<dbReference type="EMBL" id="JAWJWF010000002">
    <property type="protein sequence ID" value="KAK6638060.1"/>
    <property type="molecule type" value="Genomic_DNA"/>
</dbReference>
<dbReference type="SUPFAM" id="SSF48652">
    <property type="entry name" value="Tetraspanin"/>
    <property type="match status" value="1"/>
</dbReference>
<feature type="transmembrane region" description="Helical" evidence="6">
    <location>
        <begin position="197"/>
        <end position="219"/>
    </location>
</feature>
<dbReference type="PRINTS" id="PR00259">
    <property type="entry name" value="TMFOUR"/>
</dbReference>
<evidence type="ECO:0000256" key="1">
    <source>
        <dbReference type="ARBA" id="ARBA00004141"/>
    </source>
</evidence>
<organism evidence="7 8">
    <name type="scientific">Polyplax serrata</name>
    <name type="common">Common mouse louse</name>
    <dbReference type="NCBI Taxonomy" id="468196"/>
    <lineage>
        <taxon>Eukaryota</taxon>
        <taxon>Metazoa</taxon>
        <taxon>Ecdysozoa</taxon>
        <taxon>Arthropoda</taxon>
        <taxon>Hexapoda</taxon>
        <taxon>Insecta</taxon>
        <taxon>Pterygota</taxon>
        <taxon>Neoptera</taxon>
        <taxon>Paraneoptera</taxon>
        <taxon>Psocodea</taxon>
        <taxon>Troctomorpha</taxon>
        <taxon>Phthiraptera</taxon>
        <taxon>Anoplura</taxon>
        <taxon>Polyplacidae</taxon>
        <taxon>Polyplax</taxon>
    </lineage>
</organism>
<dbReference type="Proteomes" id="UP001359485">
    <property type="component" value="Unassembled WGS sequence"/>
</dbReference>
<proteinExistence type="inferred from homology"/>
<dbReference type="InterPro" id="IPR000301">
    <property type="entry name" value="Tetraspanin_animals"/>
</dbReference>
<evidence type="ECO:0000313" key="7">
    <source>
        <dbReference type="EMBL" id="KAK6638060.1"/>
    </source>
</evidence>
<comment type="similarity">
    <text evidence="2 6">Belongs to the tetraspanin (TM4SF) family.</text>
</comment>
<evidence type="ECO:0000256" key="2">
    <source>
        <dbReference type="ARBA" id="ARBA00006840"/>
    </source>
</evidence>
<comment type="caution">
    <text evidence="7">The sequence shown here is derived from an EMBL/GenBank/DDBJ whole genome shotgun (WGS) entry which is preliminary data.</text>
</comment>
<feature type="transmembrane region" description="Helical" evidence="6">
    <location>
        <begin position="55"/>
        <end position="76"/>
    </location>
</feature>
<feature type="transmembrane region" description="Helical" evidence="6">
    <location>
        <begin position="12"/>
        <end position="35"/>
    </location>
</feature>
<sequence length="232" mass="25241">MALSIGAKCIKCLLFTFNLLFVMSGFILIIIGSVIKTPYSAYHYILDHGFFSIPVLLIFIGIIIFVVSFLGCCGAFKENYCMTIGFGVSLLLVLLLEISGGIAGYVLRDKVSVVLKQNLTNSIPYYNDTPDVKQLWDIAQHTFSCCGVDGVDDWNGFIPQSCCSEIPTNGTCTKDIAFKNSCYGFLENFFKTNAGTLGGAGIGISVIQVLGILFSYSLASSIGKQYESLEKD</sequence>
<evidence type="ECO:0000256" key="4">
    <source>
        <dbReference type="ARBA" id="ARBA00022989"/>
    </source>
</evidence>
<dbReference type="PANTHER" id="PTHR19282:SF456">
    <property type="entry name" value="CD63 MOLECULE"/>
    <property type="match status" value="1"/>
</dbReference>
<comment type="subcellular location">
    <subcellularLocation>
        <location evidence="1 6">Membrane</location>
        <topology evidence="1 6">Multi-pass membrane protein</topology>
    </subcellularLocation>
</comment>
<protein>
    <recommendedName>
        <fullName evidence="6">Tetraspanin</fullName>
    </recommendedName>
</protein>
<dbReference type="CDD" id="cd03127">
    <property type="entry name" value="tetraspanin_LEL"/>
    <property type="match status" value="1"/>
</dbReference>